<proteinExistence type="inferred from homology"/>
<evidence type="ECO:0000313" key="5">
    <source>
        <dbReference type="EMBL" id="EPC03374.1"/>
    </source>
</evidence>
<dbReference type="Gene3D" id="3.40.50.300">
    <property type="entry name" value="P-loop containing nucleotide triphosphate hydrolases"/>
    <property type="match status" value="1"/>
</dbReference>
<evidence type="ECO:0000256" key="2">
    <source>
        <dbReference type="ARBA" id="ARBA00052296"/>
    </source>
</evidence>
<comment type="similarity">
    <text evidence="1">Belongs to the arsA ATPase family.</text>
</comment>
<dbReference type="Proteomes" id="UP000014463">
    <property type="component" value="Unassembled WGS sequence"/>
</dbReference>
<dbReference type="GO" id="GO:0005524">
    <property type="term" value="F:ATP binding"/>
    <property type="evidence" value="ECO:0007669"/>
    <property type="project" value="InterPro"/>
</dbReference>
<protein>
    <recommendedName>
        <fullName evidence="3">arsenite-transporting ATPase</fullName>
        <ecNumber evidence="3">7.3.2.7</ecNumber>
    </recommendedName>
</protein>
<dbReference type="GO" id="GO:0015446">
    <property type="term" value="F:ATPase-coupled arsenite transmembrane transporter activity"/>
    <property type="evidence" value="ECO:0007669"/>
    <property type="project" value="UniProtKB-EC"/>
</dbReference>
<dbReference type="GO" id="GO:0016887">
    <property type="term" value="F:ATP hydrolysis activity"/>
    <property type="evidence" value="ECO:0007669"/>
    <property type="project" value="InterPro"/>
</dbReference>
<dbReference type="InterPro" id="IPR027417">
    <property type="entry name" value="P-loop_NTPase"/>
</dbReference>
<gene>
    <name evidence="5" type="ORF">L861_17685</name>
</gene>
<sequence length="94" mass="10570">MTPERLPILETARAVEALEAARIPVAATLVNRVIPEEADGEFLRRRREQEASYLARIDNEFARLPRPRLPLLPTDVHGLEILDDLASRLEAAGF</sequence>
<feature type="domain" description="ArsA/GET3 Anion-transporting ATPase-like" evidence="4">
    <location>
        <begin position="1"/>
        <end position="89"/>
    </location>
</feature>
<dbReference type="EC" id="7.3.2.7" evidence="3"/>
<dbReference type="PANTHER" id="PTHR10803:SF3">
    <property type="entry name" value="ATPASE GET3"/>
    <property type="match status" value="1"/>
</dbReference>
<dbReference type="STRING" id="1121939.L861_17685"/>
<evidence type="ECO:0000256" key="1">
    <source>
        <dbReference type="ARBA" id="ARBA00011040"/>
    </source>
</evidence>
<comment type="catalytic activity">
    <reaction evidence="2">
        <text>arsenite(in) + ATP + H2O = arsenite(out) + ADP + phosphate + H(+)</text>
        <dbReference type="Rhea" id="RHEA:11348"/>
        <dbReference type="ChEBI" id="CHEBI:15377"/>
        <dbReference type="ChEBI" id="CHEBI:15378"/>
        <dbReference type="ChEBI" id="CHEBI:29242"/>
        <dbReference type="ChEBI" id="CHEBI:30616"/>
        <dbReference type="ChEBI" id="CHEBI:43474"/>
        <dbReference type="ChEBI" id="CHEBI:456216"/>
        <dbReference type="EC" id="7.3.2.7"/>
    </reaction>
</comment>
<dbReference type="eggNOG" id="COG0003">
    <property type="taxonomic scope" value="Bacteria"/>
</dbReference>
<dbReference type="EMBL" id="ASTJ01000012">
    <property type="protein sequence ID" value="EPC03374.1"/>
    <property type="molecule type" value="Genomic_DNA"/>
</dbReference>
<evidence type="ECO:0000313" key="6">
    <source>
        <dbReference type="Proteomes" id="UP000014463"/>
    </source>
</evidence>
<accession>S2L6J7</accession>
<organism evidence="5 6">
    <name type="scientific">Litchfieldella anticariensis (strain DSM 16096 / CECT 5854 / CIP 108499 / LMG 22089 / FP35)</name>
    <name type="common">Halomonas anticariensis</name>
    <dbReference type="NCBI Taxonomy" id="1121939"/>
    <lineage>
        <taxon>Bacteria</taxon>
        <taxon>Pseudomonadati</taxon>
        <taxon>Pseudomonadota</taxon>
        <taxon>Gammaproteobacteria</taxon>
        <taxon>Oceanospirillales</taxon>
        <taxon>Halomonadaceae</taxon>
        <taxon>Litchfieldella</taxon>
    </lineage>
</organism>
<evidence type="ECO:0000256" key="3">
    <source>
        <dbReference type="ARBA" id="ARBA00066752"/>
    </source>
</evidence>
<reference evidence="5 6" key="1">
    <citation type="journal article" date="2013" name="Genome Announc.">
        <title>Draft genome sequence of the moderately halophilic gammaproteobacterium Halomonas anticariensis FP35.</title>
        <authorList>
            <person name="Tahrioui A."/>
            <person name="Quesada E."/>
            <person name="Llamas I."/>
        </authorList>
    </citation>
    <scope>NUCLEOTIDE SEQUENCE [LARGE SCALE GENOMIC DNA]</scope>
    <source>
        <strain evidence="6">DSM 16096 / CECT 5854 / LMG 22089 / FP35</strain>
    </source>
</reference>
<name>S2L6J7_LITA3</name>
<evidence type="ECO:0000259" key="4">
    <source>
        <dbReference type="Pfam" id="PF02374"/>
    </source>
</evidence>
<dbReference type="PATRIC" id="fig|1121939.11.peg.993"/>
<dbReference type="InterPro" id="IPR016300">
    <property type="entry name" value="ATPase_ArsA/GET3"/>
</dbReference>
<dbReference type="AlphaFoldDB" id="S2L6J7"/>
<dbReference type="Pfam" id="PF02374">
    <property type="entry name" value="ArsA_ATPase"/>
    <property type="match status" value="1"/>
</dbReference>
<dbReference type="InterPro" id="IPR025723">
    <property type="entry name" value="ArsA/GET3_ATPase-like"/>
</dbReference>
<dbReference type="PANTHER" id="PTHR10803">
    <property type="entry name" value="ARSENICAL PUMP-DRIVING ATPASE ARSENITE-TRANSLOCATING ATPASE"/>
    <property type="match status" value="1"/>
</dbReference>
<comment type="caution">
    <text evidence="5">The sequence shown here is derived from an EMBL/GenBank/DDBJ whole genome shotgun (WGS) entry which is preliminary data.</text>
</comment>
<keyword evidence="6" id="KW-1185">Reference proteome</keyword>